<name>A0AAU8S2Y6_9GAMM</name>
<keyword evidence="3" id="KW-0375">Hydrogen ion transport</keyword>
<dbReference type="GO" id="GO:0016020">
    <property type="term" value="C:membrane"/>
    <property type="evidence" value="ECO:0007669"/>
    <property type="project" value="UniProtKB-SubCell"/>
</dbReference>
<dbReference type="Pfam" id="PF00213">
    <property type="entry name" value="OSCP"/>
    <property type="match status" value="1"/>
</dbReference>
<evidence type="ECO:0000256" key="5">
    <source>
        <dbReference type="ARBA" id="ARBA00023136"/>
    </source>
</evidence>
<sequence>MKISVKLKKNNPYLKALWTVSVLSKDLDKWKNRIKIVEFILNYYKKNNVCKSFWVKTQLKRVLDTDSLKVIKLLLIANQNKKTKYILLYYENKILQQYKIMSIEILSAFIMNKKQKQQITNKISLKLKKKIFIIKIKIKKKIMGGFIIKLKNINIDCSIIGRLNKLKNNILGY</sequence>
<reference evidence="7 8" key="1">
    <citation type="submission" date="2014-04" db="EMBL/GenBank/DDBJ databases">
        <title>Genome reduction and metabolic complementation of the dual endosymbionts in the whitefly Bemisia tabaci.</title>
        <authorList>
            <person name="Rao Q."/>
            <person name="Rollat-Farnier P.-A."/>
            <person name="Zhang Z.-X."/>
            <person name="Santos-Garcia D."/>
            <person name="Silva F.J."/>
            <person name="Moya A."/>
            <person name="Zhu D.-T."/>
            <person name="Klein C.C."/>
            <person name="Vavre F."/>
            <person name="Sagot M.-F."/>
            <person name="Liu S.-S."/>
            <person name="Mouton L."/>
            <person name="Wang X.-W."/>
        </authorList>
    </citation>
    <scope>NUCLEOTIDE SEQUENCE [LARGE SCALE GENOMIC DNA]</scope>
    <source>
        <strain evidence="7 8">BT-Q</strain>
    </source>
</reference>
<keyword evidence="6" id="KW-0066">ATP synthesis</keyword>
<evidence type="ECO:0000256" key="2">
    <source>
        <dbReference type="ARBA" id="ARBA00022448"/>
    </source>
</evidence>
<keyword evidence="5" id="KW-0472">Membrane</keyword>
<proteinExistence type="predicted"/>
<dbReference type="InterPro" id="IPR000711">
    <property type="entry name" value="ATPase_OSCP/dsu"/>
</dbReference>
<keyword evidence="4" id="KW-0406">Ion transport</keyword>
<comment type="subcellular location">
    <subcellularLocation>
        <location evidence="1">Membrane</location>
    </subcellularLocation>
</comment>
<dbReference type="PRINTS" id="PR00125">
    <property type="entry name" value="ATPASEDELTA"/>
</dbReference>
<dbReference type="Proteomes" id="UP000031624">
    <property type="component" value="Chromosome"/>
</dbReference>
<evidence type="ECO:0000256" key="6">
    <source>
        <dbReference type="ARBA" id="ARBA00023310"/>
    </source>
</evidence>
<dbReference type="KEGG" id="paly:O3E_00180"/>
<dbReference type="RefSeq" id="WP_014894948.1">
    <property type="nucleotide sequence ID" value="NZ_CP007563.1"/>
</dbReference>
<evidence type="ECO:0000313" key="8">
    <source>
        <dbReference type="Proteomes" id="UP000031624"/>
    </source>
</evidence>
<dbReference type="AlphaFoldDB" id="A0AAU8S2Y6"/>
<gene>
    <name evidence="7" type="ORF">O3E_00180</name>
</gene>
<protein>
    <submittedName>
        <fullName evidence="7">ATP synthase F0F1 subunit delta</fullName>
    </submittedName>
</protein>
<organism evidence="7 8">
    <name type="scientific">Candidatus Portiera aleyrodidarum MED</name>
    <name type="common">Bemisia tabaci</name>
    <dbReference type="NCBI Taxonomy" id="1163752"/>
    <lineage>
        <taxon>Bacteria</taxon>
        <taxon>Pseudomonadati</taxon>
        <taxon>Pseudomonadota</taxon>
        <taxon>Gammaproteobacteria</taxon>
        <taxon>Candidatus Johnevansiales</taxon>
        <taxon>Candidatus Johnevansiaceae</taxon>
        <taxon>Candidatus Portiera</taxon>
    </lineage>
</organism>
<evidence type="ECO:0000313" key="7">
    <source>
        <dbReference type="EMBL" id="AJF23982.1"/>
    </source>
</evidence>
<dbReference type="GO" id="GO:0046933">
    <property type="term" value="F:proton-transporting ATP synthase activity, rotational mechanism"/>
    <property type="evidence" value="ECO:0007669"/>
    <property type="project" value="InterPro"/>
</dbReference>
<accession>A0AAU8S2Y6</accession>
<evidence type="ECO:0000256" key="4">
    <source>
        <dbReference type="ARBA" id="ARBA00023065"/>
    </source>
</evidence>
<evidence type="ECO:0000256" key="1">
    <source>
        <dbReference type="ARBA" id="ARBA00004370"/>
    </source>
</evidence>
<dbReference type="EMBL" id="CP007563">
    <property type="protein sequence ID" value="AJF23982.1"/>
    <property type="molecule type" value="Genomic_DNA"/>
</dbReference>
<evidence type="ECO:0000256" key="3">
    <source>
        <dbReference type="ARBA" id="ARBA00022781"/>
    </source>
</evidence>
<keyword evidence="2" id="KW-0813">Transport</keyword>
<dbReference type="GeneID" id="66279894"/>